<comment type="caution">
    <text evidence="1">The sequence shown here is derived from an EMBL/GenBank/DDBJ whole genome shotgun (WGS) entry which is preliminary data.</text>
</comment>
<dbReference type="EMBL" id="CAKLCB010000276">
    <property type="protein sequence ID" value="CAH0519029.1"/>
    <property type="molecule type" value="Genomic_DNA"/>
</dbReference>
<keyword evidence="2" id="KW-1185">Reference proteome</keyword>
<evidence type="ECO:0000313" key="2">
    <source>
        <dbReference type="Proteomes" id="UP001158986"/>
    </source>
</evidence>
<sequence length="74" mass="8514">MGQQRDFFISPQLFTKRTECKAVLLAICVLYEVKYLPAKKKLATKAKKYPKEEEASRSLIDCAFLSTDLLRSKL</sequence>
<dbReference type="Proteomes" id="UP001158986">
    <property type="component" value="Unassembled WGS sequence"/>
</dbReference>
<gene>
    <name evidence="1" type="ORF">PBS001_LOCUS5571</name>
</gene>
<evidence type="ECO:0000313" key="1">
    <source>
        <dbReference type="EMBL" id="CAH0519029.1"/>
    </source>
</evidence>
<name>A0ABN8D289_9STRA</name>
<proteinExistence type="predicted"/>
<protein>
    <submittedName>
        <fullName evidence="1">Uncharacterized protein</fullName>
    </submittedName>
</protein>
<accession>A0ABN8D289</accession>
<organism evidence="1 2">
    <name type="scientific">Peronospora belbahrii</name>
    <dbReference type="NCBI Taxonomy" id="622444"/>
    <lineage>
        <taxon>Eukaryota</taxon>
        <taxon>Sar</taxon>
        <taxon>Stramenopiles</taxon>
        <taxon>Oomycota</taxon>
        <taxon>Peronosporomycetes</taxon>
        <taxon>Peronosporales</taxon>
        <taxon>Peronosporaceae</taxon>
        <taxon>Peronospora</taxon>
    </lineage>
</organism>
<reference evidence="1 2" key="1">
    <citation type="submission" date="2021-11" db="EMBL/GenBank/DDBJ databases">
        <authorList>
            <person name="Islam A."/>
            <person name="Islam S."/>
            <person name="Flora M.S."/>
            <person name="Rahman M."/>
            <person name="Ziaur R.M."/>
            <person name="Epstein J.H."/>
            <person name="Hassan M."/>
            <person name="Klassen M."/>
            <person name="Woodard K."/>
            <person name="Webb A."/>
            <person name="Webby R.J."/>
            <person name="El Zowalaty M.E."/>
        </authorList>
    </citation>
    <scope>NUCLEOTIDE SEQUENCE [LARGE SCALE GENOMIC DNA]</scope>
    <source>
        <strain evidence="1">Pbs1</strain>
    </source>
</reference>